<evidence type="ECO:0000313" key="8">
    <source>
        <dbReference type="EMBL" id="MFD1694351.1"/>
    </source>
</evidence>
<evidence type="ECO:0000313" key="9">
    <source>
        <dbReference type="Proteomes" id="UP001597327"/>
    </source>
</evidence>
<feature type="transmembrane region" description="Helical" evidence="6">
    <location>
        <begin position="383"/>
        <end position="402"/>
    </location>
</feature>
<keyword evidence="4 6" id="KW-0472">Membrane</keyword>
<name>A0ABW4JSY0_9HYPH</name>
<dbReference type="InterPro" id="IPR007016">
    <property type="entry name" value="O-antigen_ligase-rel_domated"/>
</dbReference>
<dbReference type="RefSeq" id="WP_149891787.1">
    <property type="nucleotide sequence ID" value="NZ_JBHUFA010000001.1"/>
</dbReference>
<feature type="domain" description="O-antigen ligase-related" evidence="7">
    <location>
        <begin position="223"/>
        <end position="355"/>
    </location>
</feature>
<feature type="transmembrane region" description="Helical" evidence="6">
    <location>
        <begin position="223"/>
        <end position="251"/>
    </location>
</feature>
<keyword evidence="2 6" id="KW-0812">Transmembrane</keyword>
<comment type="subcellular location">
    <subcellularLocation>
        <location evidence="1">Membrane</location>
        <topology evidence="1">Multi-pass membrane protein</topology>
    </subcellularLocation>
</comment>
<keyword evidence="8" id="KW-0436">Ligase</keyword>
<sequence>MNSSASTGVASASSTPANWRMATTEETTGHPVAAYVFMASLCVPLFFNIGPLRLAPFLLVLLVLFPPMFFKWVSGKQTTVQLPDLLLLFYCAWCAIALAMVHGVSFITEPATIVLLQTFGSYLVGRIYVRNEDQLRKVVRFHFALVLALLPFALFETVKGYPLLNRIFGALGPVFHDHHMPTRMGLRRVQSVFEHPILYGIFVSSTVGMLFSMDRFSSVKVVAFAAIAVATFVSLSTGALLCLMIQIILLTWGMVMGKNEKKWKMIIIIFISCYITIDLLSNRSPFEVFVSYMTFNTGSAYNRVFIWKYGTAEVYRHPLFGIGYNDWIRPWFIHSSSMDNFWLLQAVRYGLPAWASMTVAFVILLIRLSAVKFRKKTSGDLRTGFVISIVGVFFAICSVHLWNSAYCWLLFLMGSATWMLEKGPHLADAIEGNDPEEDKHQRAGARRLQAGPAIDEAPAAAKPALPVKPRTRPGYTRPR</sequence>
<comment type="caution">
    <text evidence="8">The sequence shown here is derived from an EMBL/GenBank/DDBJ whole genome shotgun (WGS) entry which is preliminary data.</text>
</comment>
<evidence type="ECO:0000256" key="4">
    <source>
        <dbReference type="ARBA" id="ARBA00023136"/>
    </source>
</evidence>
<feature type="transmembrane region" description="Helical" evidence="6">
    <location>
        <begin position="54"/>
        <end position="73"/>
    </location>
</feature>
<feature type="region of interest" description="Disordered" evidence="5">
    <location>
        <begin position="429"/>
        <end position="479"/>
    </location>
</feature>
<feature type="transmembrane region" description="Helical" evidence="6">
    <location>
        <begin position="192"/>
        <end position="211"/>
    </location>
</feature>
<organism evidence="8 9">
    <name type="scientific">Roseibium aestuarii</name>
    <dbReference type="NCBI Taxonomy" id="2600299"/>
    <lineage>
        <taxon>Bacteria</taxon>
        <taxon>Pseudomonadati</taxon>
        <taxon>Pseudomonadota</taxon>
        <taxon>Alphaproteobacteria</taxon>
        <taxon>Hyphomicrobiales</taxon>
        <taxon>Stappiaceae</taxon>
        <taxon>Roseibium</taxon>
    </lineage>
</organism>
<evidence type="ECO:0000256" key="5">
    <source>
        <dbReference type="SAM" id="MobiDB-lite"/>
    </source>
</evidence>
<feature type="transmembrane region" description="Helical" evidence="6">
    <location>
        <begin position="141"/>
        <end position="158"/>
    </location>
</feature>
<evidence type="ECO:0000256" key="3">
    <source>
        <dbReference type="ARBA" id="ARBA00022989"/>
    </source>
</evidence>
<feature type="transmembrane region" description="Helical" evidence="6">
    <location>
        <begin position="351"/>
        <end position="371"/>
    </location>
</feature>
<dbReference type="GO" id="GO:0016874">
    <property type="term" value="F:ligase activity"/>
    <property type="evidence" value="ECO:0007669"/>
    <property type="project" value="UniProtKB-KW"/>
</dbReference>
<gene>
    <name evidence="8" type="ORF">ACFSC7_02405</name>
</gene>
<dbReference type="Proteomes" id="UP001597327">
    <property type="component" value="Unassembled WGS sequence"/>
</dbReference>
<accession>A0ABW4JSY0</accession>
<feature type="transmembrane region" description="Helical" evidence="6">
    <location>
        <begin position="263"/>
        <end position="281"/>
    </location>
</feature>
<protein>
    <submittedName>
        <fullName evidence="8">O-antigen ligase family protein</fullName>
    </submittedName>
</protein>
<evidence type="ECO:0000256" key="2">
    <source>
        <dbReference type="ARBA" id="ARBA00022692"/>
    </source>
</evidence>
<feature type="compositionally biased region" description="Low complexity" evidence="5">
    <location>
        <begin position="450"/>
        <end position="465"/>
    </location>
</feature>
<evidence type="ECO:0000256" key="6">
    <source>
        <dbReference type="SAM" id="Phobius"/>
    </source>
</evidence>
<feature type="transmembrane region" description="Helical" evidence="6">
    <location>
        <begin position="85"/>
        <end position="104"/>
    </location>
</feature>
<keyword evidence="9" id="KW-1185">Reference proteome</keyword>
<dbReference type="InterPro" id="IPR051533">
    <property type="entry name" value="WaaL-like"/>
</dbReference>
<keyword evidence="3 6" id="KW-1133">Transmembrane helix</keyword>
<dbReference type="PANTHER" id="PTHR37422">
    <property type="entry name" value="TEICHURONIC ACID BIOSYNTHESIS PROTEIN TUAE"/>
    <property type="match status" value="1"/>
</dbReference>
<reference evidence="9" key="1">
    <citation type="journal article" date="2019" name="Int. J. Syst. Evol. Microbiol.">
        <title>The Global Catalogue of Microorganisms (GCM) 10K type strain sequencing project: providing services to taxonomists for standard genome sequencing and annotation.</title>
        <authorList>
            <consortium name="The Broad Institute Genomics Platform"/>
            <consortium name="The Broad Institute Genome Sequencing Center for Infectious Disease"/>
            <person name="Wu L."/>
            <person name="Ma J."/>
        </authorList>
    </citation>
    <scope>NUCLEOTIDE SEQUENCE [LARGE SCALE GENOMIC DNA]</scope>
    <source>
        <strain evidence="9">JCM 3369</strain>
    </source>
</reference>
<evidence type="ECO:0000259" key="7">
    <source>
        <dbReference type="Pfam" id="PF04932"/>
    </source>
</evidence>
<dbReference type="Pfam" id="PF04932">
    <property type="entry name" value="Wzy_C"/>
    <property type="match status" value="1"/>
</dbReference>
<evidence type="ECO:0000256" key="1">
    <source>
        <dbReference type="ARBA" id="ARBA00004141"/>
    </source>
</evidence>
<dbReference type="EMBL" id="JBHUFA010000001">
    <property type="protein sequence ID" value="MFD1694351.1"/>
    <property type="molecule type" value="Genomic_DNA"/>
</dbReference>
<feature type="transmembrane region" description="Helical" evidence="6">
    <location>
        <begin position="28"/>
        <end position="47"/>
    </location>
</feature>
<dbReference type="PANTHER" id="PTHR37422:SF13">
    <property type="entry name" value="LIPOPOLYSACCHARIDE BIOSYNTHESIS PROTEIN PA4999-RELATED"/>
    <property type="match status" value="1"/>
</dbReference>
<proteinExistence type="predicted"/>